<evidence type="ECO:0000259" key="3">
    <source>
        <dbReference type="Pfam" id="PF00394"/>
    </source>
</evidence>
<dbReference type="InterPro" id="IPR011707">
    <property type="entry name" value="Cu-oxidase-like_N"/>
</dbReference>
<dbReference type="InterPro" id="IPR001117">
    <property type="entry name" value="Cu-oxidase_2nd"/>
</dbReference>
<evidence type="ECO:0000259" key="4">
    <source>
        <dbReference type="Pfam" id="PF07731"/>
    </source>
</evidence>
<dbReference type="PROSITE" id="PS51318">
    <property type="entry name" value="TAT"/>
    <property type="match status" value="1"/>
</dbReference>
<dbReference type="SUPFAM" id="SSF49503">
    <property type="entry name" value="Cupredoxins"/>
    <property type="match status" value="3"/>
</dbReference>
<comment type="similarity">
    <text evidence="1">Belongs to the multicopper oxidase family.</text>
</comment>
<dbReference type="Pfam" id="PF07732">
    <property type="entry name" value="Cu-oxidase_3"/>
    <property type="match status" value="1"/>
</dbReference>
<dbReference type="InterPro" id="IPR006311">
    <property type="entry name" value="TAT_signal"/>
</dbReference>
<feature type="domain" description="Plastocyanin-like" evidence="5">
    <location>
        <begin position="85"/>
        <end position="200"/>
    </location>
</feature>
<dbReference type="RefSeq" id="WP_106275596.1">
    <property type="nucleotide sequence ID" value="NZ_PVTG01000002.1"/>
</dbReference>
<accession>A0A2T0TZG1</accession>
<comment type="caution">
    <text evidence="6">The sequence shown here is derived from an EMBL/GenBank/DDBJ whole genome shotgun (WGS) entry which is preliminary data.</text>
</comment>
<protein>
    <submittedName>
        <fullName evidence="6">FtsP/CotA-like multicopper oxidase with cupredoxin domain</fullName>
    </submittedName>
</protein>
<dbReference type="Pfam" id="PF00394">
    <property type="entry name" value="Cu-oxidase"/>
    <property type="match status" value="1"/>
</dbReference>
<dbReference type="GO" id="GO:0016491">
    <property type="term" value="F:oxidoreductase activity"/>
    <property type="evidence" value="ECO:0007669"/>
    <property type="project" value="InterPro"/>
</dbReference>
<gene>
    <name evidence="6" type="ORF">LY71_102122</name>
</gene>
<dbReference type="Proteomes" id="UP000239210">
    <property type="component" value="Unassembled WGS sequence"/>
</dbReference>
<evidence type="ECO:0000313" key="7">
    <source>
        <dbReference type="Proteomes" id="UP000239210"/>
    </source>
</evidence>
<dbReference type="EMBL" id="PVTG01000002">
    <property type="protein sequence ID" value="PRY51059.1"/>
    <property type="molecule type" value="Genomic_DNA"/>
</dbReference>
<feature type="domain" description="Plastocyanin-like" evidence="4">
    <location>
        <begin position="405"/>
        <end position="513"/>
    </location>
</feature>
<evidence type="ECO:0000256" key="2">
    <source>
        <dbReference type="SAM" id="MobiDB-lite"/>
    </source>
</evidence>
<dbReference type="InterPro" id="IPR008972">
    <property type="entry name" value="Cupredoxin"/>
</dbReference>
<dbReference type="Pfam" id="PF07731">
    <property type="entry name" value="Cu-oxidase_2"/>
    <property type="match status" value="1"/>
</dbReference>
<evidence type="ECO:0000256" key="1">
    <source>
        <dbReference type="ARBA" id="ARBA00010609"/>
    </source>
</evidence>
<dbReference type="Gene3D" id="2.60.40.420">
    <property type="entry name" value="Cupredoxins - blue copper proteins"/>
    <property type="match status" value="3"/>
</dbReference>
<name>A0A2T0TZG1_9ACTN</name>
<evidence type="ECO:0000313" key="6">
    <source>
        <dbReference type="EMBL" id="PRY51059.1"/>
    </source>
</evidence>
<keyword evidence="7" id="KW-1185">Reference proteome</keyword>
<feature type="domain" description="Plastocyanin-like" evidence="3">
    <location>
        <begin position="257"/>
        <end position="319"/>
    </location>
</feature>
<dbReference type="AlphaFoldDB" id="A0A2T0TZG1"/>
<feature type="region of interest" description="Disordered" evidence="2">
    <location>
        <begin position="515"/>
        <end position="534"/>
    </location>
</feature>
<reference evidence="6 7" key="1">
    <citation type="submission" date="2018-03" db="EMBL/GenBank/DDBJ databases">
        <title>Genomic Encyclopedia of Archaeal and Bacterial Type Strains, Phase II (KMG-II): from individual species to whole genera.</title>
        <authorList>
            <person name="Goeker M."/>
        </authorList>
    </citation>
    <scope>NUCLEOTIDE SEQUENCE [LARGE SCALE GENOMIC DNA]</scope>
    <source>
        <strain evidence="6 7">DSM 45416</strain>
    </source>
</reference>
<dbReference type="InterPro" id="IPR045087">
    <property type="entry name" value="Cu-oxidase_fam"/>
</dbReference>
<organism evidence="6 7">
    <name type="scientific">Geodermatophilus tzadiensis</name>
    <dbReference type="NCBI Taxonomy" id="1137988"/>
    <lineage>
        <taxon>Bacteria</taxon>
        <taxon>Bacillati</taxon>
        <taxon>Actinomycetota</taxon>
        <taxon>Actinomycetes</taxon>
        <taxon>Geodermatophilales</taxon>
        <taxon>Geodermatophilaceae</taxon>
        <taxon>Geodermatophilus</taxon>
    </lineage>
</organism>
<proteinExistence type="inferred from homology"/>
<dbReference type="PANTHER" id="PTHR48267:SF1">
    <property type="entry name" value="BILIRUBIN OXIDASE"/>
    <property type="match status" value="1"/>
</dbReference>
<dbReference type="InterPro" id="IPR011706">
    <property type="entry name" value="Cu-oxidase_C"/>
</dbReference>
<dbReference type="PANTHER" id="PTHR48267">
    <property type="entry name" value="CUPREDOXIN SUPERFAMILY PROTEIN"/>
    <property type="match status" value="1"/>
</dbReference>
<sequence>MSNTSRSALALDRRDLLKVGLLGTAALALPWQGVLSAKSVSRISSGRIPRPYTVPFASPPVLAPVRRDATTDYYRIEQTAFTGQILPGVNTPLWGYNGSVPGPTIKAQRGRRTVVRQVNKLPAVHPTLRYTPWTSTHLHGMPSEPQYDGYAGDNSLPGQWKDYVYPNACEARTLWYHDHGVHHTAENVYMGLAGLYLVSDAVESALPLPRGPYDVPLVLSDVAFAENGSLLWEDNSHSGVYGDVNLVNGRPWPTLRVARRRYRFRILNASIARGYRLRLSNGQPFQVIATDGGLMAAPQTVTQITVGMAERYEIVVDFATVAAGQRVQLVNLGVANAPDYDHSGKVVQFEVTGDAFDPSNNTVPATLAPPHPAMALTAAMATTTRRMRLERSNGLWTINGKTWDDVEDGDYEPVFANPAPGDVEIWEVENSSGGWFHPLHIHLVDFQVLSRNGRPPRPEERGPKDVVYVGENETVRLLMRFSSPDGPHGRYMVHCHNLSHEDHDMMTQFQVGEHDADCDPINAAPPRSGPETPL</sequence>
<dbReference type="GO" id="GO:0005507">
    <property type="term" value="F:copper ion binding"/>
    <property type="evidence" value="ECO:0007669"/>
    <property type="project" value="InterPro"/>
</dbReference>
<dbReference type="CDD" id="cd13889">
    <property type="entry name" value="CuRO_3_BOD"/>
    <property type="match status" value="1"/>
</dbReference>
<evidence type="ECO:0000259" key="5">
    <source>
        <dbReference type="Pfam" id="PF07732"/>
    </source>
</evidence>
<dbReference type="OrthoDB" id="345021at2"/>